<dbReference type="SUPFAM" id="SSF88723">
    <property type="entry name" value="PIN domain-like"/>
    <property type="match status" value="1"/>
</dbReference>
<dbReference type="Gene3D" id="3.40.50.1010">
    <property type="entry name" value="5'-nuclease"/>
    <property type="match status" value="1"/>
</dbReference>
<keyword evidence="4 7" id="KW-0378">Hydrolase</keyword>
<evidence type="ECO:0000259" key="6">
    <source>
        <dbReference type="Pfam" id="PF01850"/>
    </source>
</evidence>
<keyword evidence="1" id="KW-1277">Toxin-antitoxin system</keyword>
<reference evidence="7 8" key="1">
    <citation type="submission" date="2017-06" db="EMBL/GenBank/DDBJ databases">
        <authorList>
            <consortium name="Pathogen Informatics"/>
        </authorList>
    </citation>
    <scope>NUCLEOTIDE SEQUENCE [LARGE SCALE GENOMIC DNA]</scope>
    <source>
        <strain evidence="7 8">NCTC13015</strain>
    </source>
</reference>
<name>A0A240ABP7_9CORY</name>
<dbReference type="GO" id="GO:0004518">
    <property type="term" value="F:nuclease activity"/>
    <property type="evidence" value="ECO:0007669"/>
    <property type="project" value="UniProtKB-KW"/>
</dbReference>
<dbReference type="EMBL" id="LT906467">
    <property type="protein sequence ID" value="SNV80765.1"/>
    <property type="molecule type" value="Genomic_DNA"/>
</dbReference>
<evidence type="ECO:0000256" key="4">
    <source>
        <dbReference type="ARBA" id="ARBA00022801"/>
    </source>
</evidence>
<dbReference type="InterPro" id="IPR002716">
    <property type="entry name" value="PIN_dom"/>
</dbReference>
<protein>
    <submittedName>
        <fullName evidence="7">Probable ribonuclease VapC35</fullName>
        <ecNumber evidence="7">3.1.-.-</ecNumber>
    </submittedName>
</protein>
<organism evidence="7 8">
    <name type="scientific">Corynebacterium imitans</name>
    <dbReference type="NCBI Taxonomy" id="156978"/>
    <lineage>
        <taxon>Bacteria</taxon>
        <taxon>Bacillati</taxon>
        <taxon>Actinomycetota</taxon>
        <taxon>Actinomycetes</taxon>
        <taxon>Mycobacteriales</taxon>
        <taxon>Corynebacteriaceae</taxon>
        <taxon>Corynebacterium</taxon>
    </lineage>
</organism>
<dbReference type="GO" id="GO:0046872">
    <property type="term" value="F:metal ion binding"/>
    <property type="evidence" value="ECO:0007669"/>
    <property type="project" value="UniProtKB-KW"/>
</dbReference>
<dbReference type="CDD" id="cd09874">
    <property type="entry name" value="PIN_MT3492-like"/>
    <property type="match status" value="1"/>
</dbReference>
<dbReference type="GO" id="GO:0016787">
    <property type="term" value="F:hydrolase activity"/>
    <property type="evidence" value="ECO:0007669"/>
    <property type="project" value="UniProtKB-KW"/>
</dbReference>
<evidence type="ECO:0000313" key="8">
    <source>
        <dbReference type="Proteomes" id="UP000215374"/>
    </source>
</evidence>
<dbReference type="RefSeq" id="WP_084674337.1">
    <property type="nucleotide sequence ID" value="NZ_CP009211.1"/>
</dbReference>
<dbReference type="Pfam" id="PF01850">
    <property type="entry name" value="PIN"/>
    <property type="match status" value="1"/>
</dbReference>
<sequence>MSPSLYVDTSVLVPVARNETYTGWATGRLSGQSLISSAITEVELARFAHRVDVDDAKVEEISANLTTLAVSDGVIQAAKVVSGRLKSLDAIHLGTWVQARAFGLDCDFVTADRRLAAAAQGIGARVIHPFDNL</sequence>
<gene>
    <name evidence="7" type="ORF">SAMEA4535761_02005</name>
</gene>
<evidence type="ECO:0000256" key="5">
    <source>
        <dbReference type="ARBA" id="ARBA00022842"/>
    </source>
</evidence>
<dbReference type="OrthoDB" id="4422719at2"/>
<dbReference type="EC" id="3.1.-.-" evidence="7"/>
<evidence type="ECO:0000256" key="2">
    <source>
        <dbReference type="ARBA" id="ARBA00022722"/>
    </source>
</evidence>
<dbReference type="InterPro" id="IPR029060">
    <property type="entry name" value="PIN-like_dom_sf"/>
</dbReference>
<feature type="domain" description="PIN" evidence="6">
    <location>
        <begin position="6"/>
        <end position="119"/>
    </location>
</feature>
<evidence type="ECO:0000256" key="1">
    <source>
        <dbReference type="ARBA" id="ARBA00022649"/>
    </source>
</evidence>
<proteinExistence type="predicted"/>
<dbReference type="AlphaFoldDB" id="A0A240ABP7"/>
<keyword evidence="5" id="KW-0460">Magnesium</keyword>
<dbReference type="Proteomes" id="UP000215374">
    <property type="component" value="Chromosome 1"/>
</dbReference>
<accession>A0A240ABP7</accession>
<keyword evidence="3" id="KW-0479">Metal-binding</keyword>
<evidence type="ECO:0000313" key="7">
    <source>
        <dbReference type="EMBL" id="SNV80765.1"/>
    </source>
</evidence>
<evidence type="ECO:0000256" key="3">
    <source>
        <dbReference type="ARBA" id="ARBA00022723"/>
    </source>
</evidence>
<keyword evidence="2" id="KW-0540">Nuclease</keyword>